<keyword evidence="1" id="KW-1133">Transmembrane helix</keyword>
<protein>
    <submittedName>
        <fullName evidence="2">Uncharacterized protein</fullName>
    </submittedName>
</protein>
<dbReference type="EMBL" id="JBICCN010000146">
    <property type="protein sequence ID" value="KAL3089118.1"/>
    <property type="molecule type" value="Genomic_DNA"/>
</dbReference>
<keyword evidence="1" id="KW-0812">Transmembrane</keyword>
<accession>A0ABD2JER4</accession>
<proteinExistence type="predicted"/>
<dbReference type="Proteomes" id="UP001620645">
    <property type="component" value="Unassembled WGS sequence"/>
</dbReference>
<keyword evidence="3" id="KW-1185">Reference proteome</keyword>
<reference evidence="2 3" key="1">
    <citation type="submission" date="2024-10" db="EMBL/GenBank/DDBJ databases">
        <authorList>
            <person name="Kim D."/>
        </authorList>
    </citation>
    <scope>NUCLEOTIDE SEQUENCE [LARGE SCALE GENOMIC DNA]</scope>
    <source>
        <strain evidence="2">Taebaek</strain>
    </source>
</reference>
<sequence length="128" mass="14432">MVFGSVKKAVFSTTANYPPQAANNAIDHLLRERTRLYLICILGTLPPFILFLLPIVQQMLGIQLDFSVIFTPFYAIFHIQQPILMMALSVKLQHEMLKVFKNTLKLILGTPSATNGSTSFVVIRHAWT</sequence>
<evidence type="ECO:0000256" key="1">
    <source>
        <dbReference type="SAM" id="Phobius"/>
    </source>
</evidence>
<evidence type="ECO:0000313" key="3">
    <source>
        <dbReference type="Proteomes" id="UP001620645"/>
    </source>
</evidence>
<gene>
    <name evidence="2" type="ORF">niasHS_008483</name>
</gene>
<dbReference type="AlphaFoldDB" id="A0ABD2JER4"/>
<feature type="transmembrane region" description="Helical" evidence="1">
    <location>
        <begin position="68"/>
        <end position="88"/>
    </location>
</feature>
<comment type="caution">
    <text evidence="2">The sequence shown here is derived from an EMBL/GenBank/DDBJ whole genome shotgun (WGS) entry which is preliminary data.</text>
</comment>
<evidence type="ECO:0000313" key="2">
    <source>
        <dbReference type="EMBL" id="KAL3089118.1"/>
    </source>
</evidence>
<keyword evidence="1" id="KW-0472">Membrane</keyword>
<organism evidence="2 3">
    <name type="scientific">Heterodera schachtii</name>
    <name type="common">Sugarbeet cyst nematode worm</name>
    <name type="synonym">Tylenchus schachtii</name>
    <dbReference type="NCBI Taxonomy" id="97005"/>
    <lineage>
        <taxon>Eukaryota</taxon>
        <taxon>Metazoa</taxon>
        <taxon>Ecdysozoa</taxon>
        <taxon>Nematoda</taxon>
        <taxon>Chromadorea</taxon>
        <taxon>Rhabditida</taxon>
        <taxon>Tylenchina</taxon>
        <taxon>Tylenchomorpha</taxon>
        <taxon>Tylenchoidea</taxon>
        <taxon>Heteroderidae</taxon>
        <taxon>Heteroderinae</taxon>
        <taxon>Heterodera</taxon>
    </lineage>
</organism>
<feature type="transmembrane region" description="Helical" evidence="1">
    <location>
        <begin position="36"/>
        <end position="56"/>
    </location>
</feature>
<name>A0ABD2JER4_HETSC</name>